<sequence>MPDIAVRPAWPDDLPQIASIYDHYVRSTTVTLEETPPDRAGWSKRYWSLAERGLPFFVAELNGRVAGYAYCAPWKTRSAYRYCVEESIYLAPWATGRRIGGVLLDRTLEECARIGMREVIAVLTMAPDVVDSNSFRLHRSRGFDVAGRLSGVGVKHGTTVDTVIMQRTLSEGFDTNRAESIDRPRVHA</sequence>
<dbReference type="InterPro" id="IPR016181">
    <property type="entry name" value="Acyl_CoA_acyltransferase"/>
</dbReference>
<reference evidence="4 5" key="1">
    <citation type="submission" date="2019-02" db="EMBL/GenBank/DDBJ databases">
        <authorList>
            <consortium name="Pathogen Informatics"/>
        </authorList>
    </citation>
    <scope>NUCLEOTIDE SEQUENCE [LARGE SCALE GENOMIC DNA]</scope>
    <source>
        <strain evidence="4 5">3012STDY6756504</strain>
    </source>
</reference>
<dbReference type="EMBL" id="LR215973">
    <property type="protein sequence ID" value="VFA97195.1"/>
    <property type="molecule type" value="Genomic_DNA"/>
</dbReference>
<keyword evidence="1 4" id="KW-0808">Transferase</keyword>
<organism evidence="4 5">
    <name type="scientific">Nocardia cyriacigeorgica</name>
    <dbReference type="NCBI Taxonomy" id="135487"/>
    <lineage>
        <taxon>Bacteria</taxon>
        <taxon>Bacillati</taxon>
        <taxon>Actinomycetota</taxon>
        <taxon>Actinomycetes</taxon>
        <taxon>Mycobacteriales</taxon>
        <taxon>Nocardiaceae</taxon>
        <taxon>Nocardia</taxon>
    </lineage>
</organism>
<dbReference type="CDD" id="cd04301">
    <property type="entry name" value="NAT_SF"/>
    <property type="match status" value="1"/>
</dbReference>
<evidence type="ECO:0000256" key="2">
    <source>
        <dbReference type="ARBA" id="ARBA00023315"/>
    </source>
</evidence>
<accession>A0A4U8VX10</accession>
<dbReference type="PANTHER" id="PTHR43877">
    <property type="entry name" value="AMINOALKYLPHOSPHONATE N-ACETYLTRANSFERASE-RELATED-RELATED"/>
    <property type="match status" value="1"/>
</dbReference>
<keyword evidence="2 4" id="KW-0012">Acyltransferase</keyword>
<evidence type="ECO:0000313" key="4">
    <source>
        <dbReference type="EMBL" id="VFA97195.1"/>
    </source>
</evidence>
<dbReference type="EC" id="2.3.1.183" evidence="4"/>
<proteinExistence type="predicted"/>
<evidence type="ECO:0000256" key="1">
    <source>
        <dbReference type="ARBA" id="ARBA00022679"/>
    </source>
</evidence>
<dbReference type="InterPro" id="IPR000182">
    <property type="entry name" value="GNAT_dom"/>
</dbReference>
<feature type="domain" description="N-acetyltransferase" evidence="3">
    <location>
        <begin position="4"/>
        <end position="170"/>
    </location>
</feature>
<dbReference type="RefSeq" id="WP_130916142.1">
    <property type="nucleotide sequence ID" value="NZ_LR215973.1"/>
</dbReference>
<dbReference type="SUPFAM" id="SSF55729">
    <property type="entry name" value="Acyl-CoA N-acyltransferases (Nat)"/>
    <property type="match status" value="1"/>
</dbReference>
<dbReference type="Pfam" id="PF00583">
    <property type="entry name" value="Acetyltransf_1"/>
    <property type="match status" value="1"/>
</dbReference>
<dbReference type="AlphaFoldDB" id="A0A4U8VX10"/>
<dbReference type="Gene3D" id="3.40.630.30">
    <property type="match status" value="1"/>
</dbReference>
<dbReference type="PROSITE" id="PS51186">
    <property type="entry name" value="GNAT"/>
    <property type="match status" value="1"/>
</dbReference>
<evidence type="ECO:0000313" key="5">
    <source>
        <dbReference type="Proteomes" id="UP000290439"/>
    </source>
</evidence>
<evidence type="ECO:0000259" key="3">
    <source>
        <dbReference type="PROSITE" id="PS51186"/>
    </source>
</evidence>
<dbReference type="InterPro" id="IPR050832">
    <property type="entry name" value="Bact_Acetyltransf"/>
</dbReference>
<name>A0A4U8VX10_9NOCA</name>
<protein>
    <submittedName>
        <fullName evidence="4">Phosphinothricin N-acetyltransferase</fullName>
        <ecNumber evidence="4">2.3.1.183</ecNumber>
    </submittedName>
</protein>
<dbReference type="GO" id="GO:0102971">
    <property type="term" value="F:phosphinothricin N-acetyltransferase activity"/>
    <property type="evidence" value="ECO:0007669"/>
    <property type="project" value="UniProtKB-EC"/>
</dbReference>
<gene>
    <name evidence="4" type="primary">bar</name>
    <name evidence="4" type="ORF">NCTC10797_00954</name>
</gene>
<dbReference type="Proteomes" id="UP000290439">
    <property type="component" value="Chromosome"/>
</dbReference>